<evidence type="ECO:0000313" key="2">
    <source>
        <dbReference type="Proteomes" id="UP000534388"/>
    </source>
</evidence>
<evidence type="ECO:0008006" key="3">
    <source>
        <dbReference type="Google" id="ProtNLM"/>
    </source>
</evidence>
<dbReference type="RefSeq" id="WP_182164233.1">
    <property type="nucleotide sequence ID" value="NZ_JACEZT010000010.1"/>
</dbReference>
<keyword evidence="2" id="KW-1185">Reference proteome</keyword>
<proteinExistence type="predicted"/>
<sequence length="170" mass="19125">MTKQEEAYVHFVGCMENLNRAWMLTQLIRKNAAAEPLITAAYELALIEYAKSFKPSEGIHSRKYIWQEPSLSKEQLELHRKIIKLRDKVLAHSDISVKEAQLYVSESGGSPIMTVVSNMPEQLPLPEEVSALIEQLLREKYAELEALDHAMVAATAQQGTLTDAAAEPKY</sequence>
<protein>
    <recommendedName>
        <fullName evidence="3">HEPN AbiU2-like domain-containing protein</fullName>
    </recommendedName>
</protein>
<comment type="caution">
    <text evidence="1">The sequence shown here is derived from an EMBL/GenBank/DDBJ whole genome shotgun (WGS) entry which is preliminary data.</text>
</comment>
<organism evidence="1 2">
    <name type="scientific">Rugamonas brunnea</name>
    <dbReference type="NCBI Taxonomy" id="2758569"/>
    <lineage>
        <taxon>Bacteria</taxon>
        <taxon>Pseudomonadati</taxon>
        <taxon>Pseudomonadota</taxon>
        <taxon>Betaproteobacteria</taxon>
        <taxon>Burkholderiales</taxon>
        <taxon>Oxalobacteraceae</taxon>
        <taxon>Telluria group</taxon>
        <taxon>Rugamonas</taxon>
    </lineage>
</organism>
<reference evidence="1 2" key="1">
    <citation type="submission" date="2020-07" db="EMBL/GenBank/DDBJ databases">
        <title>Novel species isolated from subtropical streams in China.</title>
        <authorList>
            <person name="Lu H."/>
        </authorList>
    </citation>
    <scope>NUCLEOTIDE SEQUENCE [LARGE SCALE GENOMIC DNA]</scope>
    <source>
        <strain evidence="1 2">LX20W</strain>
    </source>
</reference>
<dbReference type="EMBL" id="JACEZT010000010">
    <property type="protein sequence ID" value="MBA5638555.1"/>
    <property type="molecule type" value="Genomic_DNA"/>
</dbReference>
<evidence type="ECO:0000313" key="1">
    <source>
        <dbReference type="EMBL" id="MBA5638555.1"/>
    </source>
</evidence>
<accession>A0A7W2EU10</accession>
<gene>
    <name evidence="1" type="ORF">H3H37_15960</name>
</gene>
<name>A0A7W2EU10_9BURK</name>
<dbReference type="AlphaFoldDB" id="A0A7W2EU10"/>
<dbReference type="Proteomes" id="UP000534388">
    <property type="component" value="Unassembled WGS sequence"/>
</dbReference>